<proteinExistence type="predicted"/>
<dbReference type="AlphaFoldDB" id="A0AAU7U9U2"/>
<gene>
    <name evidence="3" type="ORF">ABOD76_16230</name>
</gene>
<name>A0AAU7U9U2_9DEIO</name>
<evidence type="ECO:0000259" key="2">
    <source>
        <dbReference type="Pfam" id="PF14343"/>
    </source>
</evidence>
<dbReference type="Pfam" id="PF14343">
    <property type="entry name" value="PrcB_C"/>
    <property type="match status" value="1"/>
</dbReference>
<organism evidence="3">
    <name type="scientific">Deinococcus sonorensis KR-87</name>
    <dbReference type="NCBI Taxonomy" id="694439"/>
    <lineage>
        <taxon>Bacteria</taxon>
        <taxon>Thermotogati</taxon>
        <taxon>Deinococcota</taxon>
        <taxon>Deinococci</taxon>
        <taxon>Deinococcales</taxon>
        <taxon>Deinococcaceae</taxon>
        <taxon>Deinococcus</taxon>
    </lineage>
</organism>
<dbReference type="GO" id="GO:0006508">
    <property type="term" value="P:proteolysis"/>
    <property type="evidence" value="ECO:0007669"/>
    <property type="project" value="UniProtKB-KW"/>
</dbReference>
<dbReference type="RefSeq" id="WP_350243011.1">
    <property type="nucleotide sequence ID" value="NZ_CP158299.1"/>
</dbReference>
<reference evidence="3" key="1">
    <citation type="submission" date="2024-06" db="EMBL/GenBank/DDBJ databases">
        <title>Draft Genome Sequence of Deinococcus sonorensis Type Strain KR-87, a Biofilm Producing Representative of the Genus Deinococcus.</title>
        <authorList>
            <person name="Boren L.S."/>
            <person name="Grosso R.A."/>
            <person name="Hugenberg-Cox A.N."/>
            <person name="Hill J.T.E."/>
            <person name="Albert C.M."/>
            <person name="Tuohy J.M."/>
        </authorList>
    </citation>
    <scope>NUCLEOTIDE SEQUENCE</scope>
    <source>
        <strain evidence="3">KR-87</strain>
    </source>
</reference>
<feature type="signal peptide" evidence="1">
    <location>
        <begin position="1"/>
        <end position="22"/>
    </location>
</feature>
<protein>
    <submittedName>
        <fullName evidence="3">Protease complex subunit PrcB family protein</fullName>
    </submittedName>
</protein>
<dbReference type="InterPro" id="IPR025748">
    <property type="entry name" value="PrcB_C_dom"/>
</dbReference>
<evidence type="ECO:0000256" key="1">
    <source>
        <dbReference type="SAM" id="SignalP"/>
    </source>
</evidence>
<keyword evidence="3" id="KW-0645">Protease</keyword>
<feature type="domain" description="PrcB C-terminal" evidence="2">
    <location>
        <begin position="282"/>
        <end position="337"/>
    </location>
</feature>
<dbReference type="GO" id="GO:0008233">
    <property type="term" value="F:peptidase activity"/>
    <property type="evidence" value="ECO:0007669"/>
    <property type="project" value="UniProtKB-KW"/>
</dbReference>
<sequence>MKTKLGVGLILGLALLSGCSMQNPSNLSVHEALLYGSSQERIVWIYGNVSGGSSAVKLGAVQVELKAQLADDALALPGTLSIDGRATYRGVTQPLGAQLSVTRSAQNGTYTIQAGGNLGGVYLTDGTGWFRLSGAISAGQTVLATPQRTTSLRGAGSLTDAEADALGSQLLGKGVLVVAVLPDSVLPDAPLAVEPAPTAERHLLTGLYVQSGVVTSSAATAPATTPVSSAARQVAGGNNAASDVGQLIVARDASALASLWSVAYGLQTTRPPLPTLSAGHSVVGVFLGQRPTGGYGLSLNSARISGGVLELTVNVTTPAAGAITTQALTSPWIAVDVAGSFTSVSVRDTSGKALTLR</sequence>
<dbReference type="KEGG" id="dsc:ABOD76_16230"/>
<feature type="chain" id="PRO_5043638852" evidence="1">
    <location>
        <begin position="23"/>
        <end position="357"/>
    </location>
</feature>
<keyword evidence="3" id="KW-0378">Hydrolase</keyword>
<dbReference type="EMBL" id="CP158299">
    <property type="protein sequence ID" value="XBV84974.1"/>
    <property type="molecule type" value="Genomic_DNA"/>
</dbReference>
<dbReference type="PROSITE" id="PS51257">
    <property type="entry name" value="PROKAR_LIPOPROTEIN"/>
    <property type="match status" value="1"/>
</dbReference>
<accession>A0AAU7U9U2</accession>
<evidence type="ECO:0000313" key="3">
    <source>
        <dbReference type="EMBL" id="XBV84974.1"/>
    </source>
</evidence>
<keyword evidence="1" id="KW-0732">Signal</keyword>